<dbReference type="AlphaFoldDB" id="A0A4V2Y771"/>
<reference evidence="1 2" key="1">
    <citation type="submission" date="2019-03" db="EMBL/GenBank/DDBJ databases">
        <title>Draft genome sequences of novel Actinobacteria.</title>
        <authorList>
            <person name="Sahin N."/>
            <person name="Ay H."/>
            <person name="Saygin H."/>
        </authorList>
    </citation>
    <scope>NUCLEOTIDE SEQUENCE [LARGE SCALE GENOMIC DNA]</scope>
    <source>
        <strain evidence="1 2">16K404</strain>
    </source>
</reference>
<protein>
    <submittedName>
        <fullName evidence="1">Uncharacterized protein</fullName>
    </submittedName>
</protein>
<organism evidence="1 2">
    <name type="scientific">Saccharopolyspora aridisoli</name>
    <dbReference type="NCBI Taxonomy" id="2530385"/>
    <lineage>
        <taxon>Bacteria</taxon>
        <taxon>Bacillati</taxon>
        <taxon>Actinomycetota</taxon>
        <taxon>Actinomycetes</taxon>
        <taxon>Pseudonocardiales</taxon>
        <taxon>Pseudonocardiaceae</taxon>
        <taxon>Saccharopolyspora</taxon>
    </lineage>
</organism>
<dbReference type="Proteomes" id="UP000294744">
    <property type="component" value="Unassembled WGS sequence"/>
</dbReference>
<keyword evidence="2" id="KW-1185">Reference proteome</keyword>
<name>A0A4V2Y771_9PSEU</name>
<proteinExistence type="predicted"/>
<evidence type="ECO:0000313" key="1">
    <source>
        <dbReference type="EMBL" id="TDC90895.1"/>
    </source>
</evidence>
<comment type="caution">
    <text evidence="1">The sequence shown here is derived from an EMBL/GenBank/DDBJ whole genome shotgun (WGS) entry which is preliminary data.</text>
</comment>
<sequence length="65" mass="7108">MSYSIDGAKLGEVLRVGREELSDEHVASAAERVDPLARQTSLAREVLIERLIRGSGRGSGSWRGR</sequence>
<dbReference type="RefSeq" id="WP_132624765.1">
    <property type="nucleotide sequence ID" value="NZ_SMKV01000022.1"/>
</dbReference>
<evidence type="ECO:0000313" key="2">
    <source>
        <dbReference type="Proteomes" id="UP000294744"/>
    </source>
</evidence>
<accession>A0A4V2Y771</accession>
<dbReference type="EMBL" id="SMKV01000022">
    <property type="protein sequence ID" value="TDC90895.1"/>
    <property type="molecule type" value="Genomic_DNA"/>
</dbReference>
<gene>
    <name evidence="1" type="ORF">E1161_18035</name>
</gene>
<dbReference type="OrthoDB" id="9788148at2"/>